<dbReference type="PANTHER" id="PTHR46101">
    <property type="match status" value="1"/>
</dbReference>
<keyword evidence="2" id="KW-0210">Decarboxylase</keyword>
<dbReference type="GO" id="GO:0016831">
    <property type="term" value="F:carboxy-lyase activity"/>
    <property type="evidence" value="ECO:0007669"/>
    <property type="project" value="UniProtKB-KW"/>
</dbReference>
<dbReference type="PANTHER" id="PTHR46101:SF18">
    <property type="entry name" value="HISTIDINE DECARBOXYLASE"/>
    <property type="match status" value="1"/>
</dbReference>
<feature type="compositionally biased region" description="Basic and acidic residues" evidence="3">
    <location>
        <begin position="100"/>
        <end position="117"/>
    </location>
</feature>
<comment type="similarity">
    <text evidence="1">Belongs to the group II decarboxylase family.</text>
</comment>
<dbReference type="InterPro" id="IPR051151">
    <property type="entry name" value="Group_II_Decarboxylase"/>
</dbReference>
<dbReference type="RefSeq" id="WP_062700377.1">
    <property type="nucleotide sequence ID" value="NZ_LLZG01000047.1"/>
</dbReference>
<dbReference type="OrthoDB" id="3335676at2"/>
<sequence length="133" mass="14930">MFPPSPDTTFAGSHNGFSPLVFWDHLARHSHQEHFNKIKEAQRLTELLLRQLQNLESTHGLDLWPAGSPGVLTVRFRRPSDTLVAKWSLSCEDVLMNPKDPTKPESWRSEEPARGVDEQVAAGVLVPRPGEQA</sequence>
<evidence type="ECO:0000313" key="5">
    <source>
        <dbReference type="Proteomes" id="UP000053923"/>
    </source>
</evidence>
<dbReference type="SUPFAM" id="SSF53383">
    <property type="entry name" value="PLP-dependent transferases"/>
    <property type="match status" value="1"/>
</dbReference>
<evidence type="ECO:0000256" key="2">
    <source>
        <dbReference type="ARBA" id="ARBA00022793"/>
    </source>
</evidence>
<keyword evidence="5" id="KW-1185">Reference proteome</keyword>
<proteinExistence type="inferred from homology"/>
<evidence type="ECO:0000256" key="1">
    <source>
        <dbReference type="ARBA" id="ARBA00009533"/>
    </source>
</evidence>
<dbReference type="EMBL" id="LLZG01000047">
    <property type="protein sequence ID" value="KUL42772.1"/>
    <property type="molecule type" value="Genomic_DNA"/>
</dbReference>
<reference evidence="5" key="1">
    <citation type="submission" date="2015-10" db="EMBL/GenBank/DDBJ databases">
        <authorList>
            <person name="Ju K.-S."/>
            <person name="Doroghazi J.R."/>
            <person name="Metcalf W.W."/>
        </authorList>
    </citation>
    <scope>NUCLEOTIDE SEQUENCE [LARGE SCALE GENOMIC DNA]</scope>
    <source>
        <strain evidence="5">NRRL 3151</strain>
    </source>
</reference>
<keyword evidence="2" id="KW-0456">Lyase</keyword>
<dbReference type="InterPro" id="IPR015424">
    <property type="entry name" value="PyrdxlP-dep_Trfase"/>
</dbReference>
<evidence type="ECO:0000256" key="3">
    <source>
        <dbReference type="SAM" id="MobiDB-lite"/>
    </source>
</evidence>
<organism evidence="4 5">
    <name type="scientific">Streptomyces regalis</name>
    <dbReference type="NCBI Taxonomy" id="68262"/>
    <lineage>
        <taxon>Bacteria</taxon>
        <taxon>Bacillati</taxon>
        <taxon>Actinomycetota</taxon>
        <taxon>Actinomycetes</taxon>
        <taxon>Kitasatosporales</taxon>
        <taxon>Streptomycetaceae</taxon>
        <taxon>Streptomyces</taxon>
    </lineage>
</organism>
<dbReference type="AlphaFoldDB" id="A0A0X3VET5"/>
<dbReference type="Proteomes" id="UP000053923">
    <property type="component" value="Unassembled WGS sequence"/>
</dbReference>
<gene>
    <name evidence="4" type="ORF">ADL12_08980</name>
</gene>
<protein>
    <submittedName>
        <fullName evidence="4">Uncharacterized protein</fullName>
    </submittedName>
</protein>
<evidence type="ECO:0000313" key="4">
    <source>
        <dbReference type="EMBL" id="KUL42772.1"/>
    </source>
</evidence>
<accession>A0A0X3VET5</accession>
<comment type="caution">
    <text evidence="4">The sequence shown here is derived from an EMBL/GenBank/DDBJ whole genome shotgun (WGS) entry which is preliminary data.</text>
</comment>
<feature type="region of interest" description="Disordered" evidence="3">
    <location>
        <begin position="95"/>
        <end position="133"/>
    </location>
</feature>
<name>A0A0X3VET5_9ACTN</name>